<accession>G0A0J2</accession>
<reference key="2">
    <citation type="submission" date="2011-05" db="EMBL/GenBank/DDBJ databases">
        <title>Complete genome sequence of the aerobic marine methanotroph Methylomonas methanica MC09.</title>
        <authorList>
            <person name="Boden R."/>
            <person name="Cunliffe M."/>
            <person name="Scanlan J."/>
            <person name="Moussard H."/>
            <person name="Kits K.D."/>
            <person name="Klotz M."/>
            <person name="Jetten M."/>
            <person name="Vuilleumier S."/>
            <person name="Han J."/>
            <person name="Peters L."/>
            <person name="Mikhailova N."/>
            <person name="Teshima H."/>
            <person name="Tapia R."/>
            <person name="Kyrpides N."/>
            <person name="Ivanova N."/>
            <person name="Pagani I."/>
            <person name="Cheng J.-F."/>
            <person name="Goodwin L."/>
            <person name="Han C."/>
            <person name="Hauser L."/>
            <person name="Land M."/>
            <person name="Lapidus A."/>
            <person name="Lucas S."/>
            <person name="Pitluck S."/>
            <person name="Woyke T."/>
            <person name="Stein L.Y."/>
            <person name="Murrell C."/>
        </authorList>
    </citation>
    <scope>NUCLEOTIDE SEQUENCE</scope>
    <source>
        <strain>MC09</strain>
    </source>
</reference>
<dbReference type="InterPro" id="IPR013976">
    <property type="entry name" value="HDOD"/>
</dbReference>
<proteinExistence type="predicted"/>
<dbReference type="STRING" id="857087.Metme_0319"/>
<sequence length="294" mass="32023">MNCAACWAADDWNIANMSDKSLTELINEAIESGSSTLPVFPRAITDLRNALKDENRSLDVIAKQLAMDPSLASQVLRVANSSFYGGLSTVNTVKDAIVRLGLARIVQIATLVMQKGLFTSKDSATGQYLVKLWQHSVAVALGSEWLAKRLAYGALAEEAFMAGLFHDIGELLLIKCIEDLRIKNPEMVLPDDLIREIIDSQHQEKGGWLLNSWNLSEVYCGVAGTHHQRVTEETGTVELIVRVADMVAYKLGIAPNAQPELVISSSEEASRLGLSDITLAELEIALEDSLVVSS</sequence>
<dbReference type="EMBL" id="CP002738">
    <property type="protein sequence ID" value="AEF98768.1"/>
    <property type="molecule type" value="Genomic_DNA"/>
</dbReference>
<dbReference type="InterPro" id="IPR003607">
    <property type="entry name" value="HD/PDEase_dom"/>
</dbReference>
<dbReference type="SMART" id="SM00471">
    <property type="entry name" value="HDc"/>
    <property type="match status" value="1"/>
</dbReference>
<dbReference type="PANTHER" id="PTHR33525:SF3">
    <property type="entry name" value="RIBONUCLEASE Y"/>
    <property type="match status" value="1"/>
</dbReference>
<dbReference type="InterPro" id="IPR052340">
    <property type="entry name" value="RNase_Y/CdgJ"/>
</dbReference>
<evidence type="ECO:0000259" key="1">
    <source>
        <dbReference type="PROSITE" id="PS51833"/>
    </source>
</evidence>
<dbReference type="Proteomes" id="UP000008888">
    <property type="component" value="Chromosome"/>
</dbReference>
<feature type="domain" description="HDOD" evidence="1">
    <location>
        <begin position="37"/>
        <end position="229"/>
    </location>
</feature>
<evidence type="ECO:0000313" key="2">
    <source>
        <dbReference type="EMBL" id="AEF98768.1"/>
    </source>
</evidence>
<reference evidence="3" key="3">
    <citation type="submission" date="2011-05" db="EMBL/GenBank/DDBJ databases">
        <title>Complete sequence of Methylomonas methanica MC09.</title>
        <authorList>
            <consortium name="US DOE Joint Genome Institute"/>
            <person name="Lucas S."/>
            <person name="Han J."/>
            <person name="Lapidus A."/>
            <person name="Cheng J.-F."/>
            <person name="Goodwin L."/>
            <person name="Pitluck S."/>
            <person name="Peters L."/>
            <person name="Mikhailova N."/>
            <person name="Teshima H."/>
            <person name="Han C."/>
            <person name="Tapia R."/>
            <person name="Land M."/>
            <person name="Hauser L."/>
            <person name="Kyrpides N."/>
            <person name="Ivanova N."/>
            <person name="Pagani I."/>
            <person name="Stein L."/>
            <person name="Woyke T."/>
        </authorList>
    </citation>
    <scope>NUCLEOTIDE SEQUENCE [LARGE SCALE GENOMIC DNA]</scope>
    <source>
        <strain evidence="3">MC09</strain>
    </source>
</reference>
<dbReference type="HOGENOM" id="CLU_048246_4_2_6"/>
<dbReference type="eggNOG" id="COG1639">
    <property type="taxonomic scope" value="Bacteria"/>
</dbReference>
<dbReference type="Gene3D" id="1.10.3210.10">
    <property type="entry name" value="Hypothetical protein af1432"/>
    <property type="match status" value="1"/>
</dbReference>
<dbReference type="PROSITE" id="PS51833">
    <property type="entry name" value="HDOD"/>
    <property type="match status" value="1"/>
</dbReference>
<dbReference type="KEGG" id="mmt:Metme_0319"/>
<gene>
    <name evidence="2" type="ordered locus">Metme_0319</name>
</gene>
<protein>
    <submittedName>
        <fullName evidence="2">Metal dependent phosphohydrolase</fullName>
    </submittedName>
</protein>
<keyword evidence="3" id="KW-1185">Reference proteome</keyword>
<dbReference type="GO" id="GO:0016787">
    <property type="term" value="F:hydrolase activity"/>
    <property type="evidence" value="ECO:0007669"/>
    <property type="project" value="UniProtKB-KW"/>
</dbReference>
<dbReference type="Pfam" id="PF08668">
    <property type="entry name" value="HDOD"/>
    <property type="match status" value="1"/>
</dbReference>
<evidence type="ECO:0000313" key="3">
    <source>
        <dbReference type="Proteomes" id="UP000008888"/>
    </source>
</evidence>
<keyword evidence="2" id="KW-0378">Hydrolase</keyword>
<dbReference type="CDD" id="cd00077">
    <property type="entry name" value="HDc"/>
    <property type="match status" value="1"/>
</dbReference>
<reference evidence="2 3" key="1">
    <citation type="journal article" date="2011" name="J. Bacteriol.">
        <title>Complete Genome Sequence of the Aerobic Marine Methanotroph Methylomonas methanica MC09.</title>
        <authorList>
            <person name="Boden R."/>
            <person name="Cunliffe M."/>
            <person name="Scanlan J."/>
            <person name="Moussard H."/>
            <person name="Kits K.D."/>
            <person name="Klotz M.G."/>
            <person name="Jetten M.S."/>
            <person name="Vuilleumier S."/>
            <person name="Han J."/>
            <person name="Peters L."/>
            <person name="Mikhailova N."/>
            <person name="Teshima H."/>
            <person name="Tapia R."/>
            <person name="Kyrpides N."/>
            <person name="Ivanova N."/>
            <person name="Pagani I."/>
            <person name="Cheng J.F."/>
            <person name="Goodwin L."/>
            <person name="Han C."/>
            <person name="Hauser L."/>
            <person name="Land M.L."/>
            <person name="Lapidus A."/>
            <person name="Lucas S."/>
            <person name="Pitluck S."/>
            <person name="Woyke T."/>
            <person name="Stein L."/>
            <person name="Murrell J.C."/>
        </authorList>
    </citation>
    <scope>NUCLEOTIDE SEQUENCE [LARGE SCALE GENOMIC DNA]</scope>
    <source>
        <strain evidence="2 3">MC09</strain>
    </source>
</reference>
<dbReference type="AlphaFoldDB" id="G0A0J2"/>
<name>G0A0J2_METMM</name>
<organism evidence="2 3">
    <name type="scientific">Methylomonas methanica (strain DSM 25384 / MC09)</name>
    <dbReference type="NCBI Taxonomy" id="857087"/>
    <lineage>
        <taxon>Bacteria</taxon>
        <taxon>Pseudomonadati</taxon>
        <taxon>Pseudomonadota</taxon>
        <taxon>Gammaproteobacteria</taxon>
        <taxon>Methylococcales</taxon>
        <taxon>Methylococcaceae</taxon>
        <taxon>Methylomonas</taxon>
    </lineage>
</organism>
<dbReference type="PANTHER" id="PTHR33525">
    <property type="match status" value="1"/>
</dbReference>
<dbReference type="SUPFAM" id="SSF109604">
    <property type="entry name" value="HD-domain/PDEase-like"/>
    <property type="match status" value="1"/>
</dbReference>